<dbReference type="AlphaFoldDB" id="A0A2H3T6H9"/>
<evidence type="ECO:0000256" key="1">
    <source>
        <dbReference type="ARBA" id="ARBA00007409"/>
    </source>
</evidence>
<organism evidence="4 5">
    <name type="scientific">Fusarium oxysporum</name>
    <name type="common">Fusarium vascular wilt</name>
    <dbReference type="NCBI Taxonomy" id="5507"/>
    <lineage>
        <taxon>Eukaryota</taxon>
        <taxon>Fungi</taxon>
        <taxon>Dikarya</taxon>
        <taxon>Ascomycota</taxon>
        <taxon>Pezizomycotina</taxon>
        <taxon>Sordariomycetes</taxon>
        <taxon>Hypocreomycetidae</taxon>
        <taxon>Hypocreales</taxon>
        <taxon>Nectriaceae</taxon>
        <taxon>Fusarium</taxon>
        <taxon>Fusarium oxysporum species complex</taxon>
    </lineage>
</organism>
<comment type="similarity">
    <text evidence="1">Belongs to the GST superfamily.</text>
</comment>
<evidence type="ECO:0000313" key="5">
    <source>
        <dbReference type="Proteomes" id="UP000219369"/>
    </source>
</evidence>
<dbReference type="VEuPathDB" id="FungiDB:FOC4_g10011048"/>
<keyword evidence="4" id="KW-0808">Transferase</keyword>
<dbReference type="GO" id="GO:0016740">
    <property type="term" value="F:transferase activity"/>
    <property type="evidence" value="ECO:0007669"/>
    <property type="project" value="UniProtKB-KW"/>
</dbReference>
<accession>A0A2H3T6H9</accession>
<evidence type="ECO:0000259" key="3">
    <source>
        <dbReference type="PROSITE" id="PS50405"/>
    </source>
</evidence>
<reference evidence="5" key="1">
    <citation type="submission" date="2016-09" db="EMBL/GenBank/DDBJ databases">
        <authorList>
            <person name="Guldener U."/>
        </authorList>
    </citation>
    <scope>NUCLEOTIDE SEQUENCE [LARGE SCALE GENOMIC DNA]</scope>
    <source>
        <strain evidence="5">V64-1</strain>
    </source>
</reference>
<feature type="domain" description="GST N-terminal" evidence="2">
    <location>
        <begin position="5"/>
        <end position="85"/>
    </location>
</feature>
<dbReference type="InterPro" id="IPR040079">
    <property type="entry name" value="Glutathione_S-Trfase"/>
</dbReference>
<dbReference type="VEuPathDB" id="FungiDB:FOXG_10072"/>
<dbReference type="SUPFAM" id="SSF47616">
    <property type="entry name" value="GST C-terminal domain-like"/>
    <property type="match status" value="1"/>
</dbReference>
<gene>
    <name evidence="4" type="ORF">FRV6_02773</name>
</gene>
<dbReference type="Gene3D" id="1.20.1050.130">
    <property type="match status" value="1"/>
</dbReference>
<feature type="domain" description="GST C-terminal" evidence="3">
    <location>
        <begin position="91"/>
        <end position="232"/>
    </location>
</feature>
<dbReference type="OrthoDB" id="422574at2759"/>
<dbReference type="PANTHER" id="PTHR44051">
    <property type="entry name" value="GLUTATHIONE S-TRANSFERASE-RELATED"/>
    <property type="match status" value="1"/>
</dbReference>
<dbReference type="PROSITE" id="PS50404">
    <property type="entry name" value="GST_NTER"/>
    <property type="match status" value="1"/>
</dbReference>
<dbReference type="CDD" id="cd03048">
    <property type="entry name" value="GST_N_Ure2p_like"/>
    <property type="match status" value="1"/>
</dbReference>
<dbReference type="VEuPathDB" id="FungiDB:FOMG_15191"/>
<dbReference type="InterPro" id="IPR010987">
    <property type="entry name" value="Glutathione-S-Trfase_C-like"/>
</dbReference>
<dbReference type="SFLD" id="SFLDG00358">
    <property type="entry name" value="Main_(cytGST)"/>
    <property type="match status" value="1"/>
</dbReference>
<dbReference type="PANTHER" id="PTHR44051:SF3">
    <property type="entry name" value="TRANSCRIPTIONAL REGULATOR URE2"/>
    <property type="match status" value="1"/>
</dbReference>
<dbReference type="InterPro" id="IPR036282">
    <property type="entry name" value="Glutathione-S-Trfase_C_sf"/>
</dbReference>
<name>A0A2H3T6H9_FUSOX</name>
<protein>
    <submittedName>
        <fullName evidence="4">Related to theta class glutathione S-transferase</fullName>
    </submittedName>
</protein>
<dbReference type="Proteomes" id="UP000219369">
    <property type="component" value="Unassembled WGS sequence"/>
</dbReference>
<dbReference type="VEuPathDB" id="FungiDB:HZS61_006176"/>
<dbReference type="EMBL" id="FMJY01000002">
    <property type="protein sequence ID" value="SCO78560.1"/>
    <property type="molecule type" value="Genomic_DNA"/>
</dbReference>
<evidence type="ECO:0000259" key="2">
    <source>
        <dbReference type="PROSITE" id="PS50404"/>
    </source>
</evidence>
<dbReference type="VEuPathDB" id="FungiDB:FOIG_15848"/>
<sequence>MSNIEPLTIWVHGKGPNPKKVIIVLEELGIPYKTILVADPKAESYTKINPNGRLPAIEDPNNNGLILWESGAIIEYLVETYDKEHKLTFTSGPEKWYLKQYLHFQMSGQGPYYGQAVWFHVFHPEDVPAAKDRYKEQMVRVIQVLDEILEGKEWLVGGKWYITYPHLSSYLQLLTHLSTYADLACVPWNILVPIVDNAWEKYEVETKYTNFNAWHQRLLARPAVQKGLIDPA</sequence>
<dbReference type="PROSITE" id="PS50405">
    <property type="entry name" value="GST_CTER"/>
    <property type="match status" value="1"/>
</dbReference>
<proteinExistence type="inferred from homology"/>
<dbReference type="VEuPathDB" id="FungiDB:FOC1_g10005540"/>
<dbReference type="VEuPathDB" id="FungiDB:FOZG_14360"/>
<evidence type="ECO:0000313" key="4">
    <source>
        <dbReference type="EMBL" id="SCO78560.1"/>
    </source>
</evidence>
<dbReference type="SFLD" id="SFLDS00019">
    <property type="entry name" value="Glutathione_Transferase_(cytos"/>
    <property type="match status" value="1"/>
</dbReference>
<dbReference type="InterPro" id="IPR036249">
    <property type="entry name" value="Thioredoxin-like_sf"/>
</dbReference>
<dbReference type="InterPro" id="IPR004045">
    <property type="entry name" value="Glutathione_S-Trfase_N"/>
</dbReference>
<dbReference type="SUPFAM" id="SSF52833">
    <property type="entry name" value="Thioredoxin-like"/>
    <property type="match status" value="1"/>
</dbReference>
<dbReference type="Pfam" id="PF13409">
    <property type="entry name" value="GST_N_2"/>
    <property type="match status" value="1"/>
</dbReference>